<keyword evidence="4 5" id="KW-0067">ATP-binding</keyword>
<accession>A0A7W3J681</accession>
<feature type="domain" description="UvrD-like helicase ATP-binding" evidence="6">
    <location>
        <begin position="184"/>
        <end position="589"/>
    </location>
</feature>
<dbReference type="InterPro" id="IPR014016">
    <property type="entry name" value="UvrD-like_ATP-bd"/>
</dbReference>
<sequence length="756" mass="81426">MTGIAGELAHEQAVVDTMYVRLDTLRGTTANRLRDVRLAGSTGTHQNRSERDAFATLYEDRAAQLDAVEDRLVFGRLDLAEGSEDGAVTRYVGRIGLTDAEHRSMLTDWRAPAAEAFYRATALHPGDVRRRRHLVTKGRAVTGLEDEVLDLEGDIDADALSGEGALLAAMAQGRTGRMTDIVATIQAEQDRIIRSELSGALVVQGGPGTGKTAVALHRAAYLLYAHRRLLERSGVLVVGPSSAFLRYIDQVLPSLGETGVVSTTIGSLLPGVRATGVDEGQIARLKGLLLWRKVIRRAVRARERVPGHDVAVRVEGHDFVIRPRDVADAIARARRTHKPHNLARASFVRDMLDRLTDQYRDFEGAPLSSEDRATVFEDLRSDRDVRVALNLAWLPITPEKLVSDLYAKPHRLAEAAPELSERERRLLVRAPGAPWTESDVPILDEAYELLGEDDSVARAEARNREAEQAREVEYARSVLSATGAGGGLVDAETLASRFAATGPSLTTAERAAGDRSWTYGHVVVDEAQELSPMAWRALVRRVPTRSMTIVGDVAQTSSAAGARSWDRMLTPLLRDGWRLSELTVSYRTPSTVADTAQRVARAARLPVSDLRAAREVEGSLAVVRTSPGADGLPEDGAAVTEALGLVKELVGPDAGRVAVVAPSGAVARLAAAVAEALPSAVGAEEAARLSAQRPEDAQLTVLAPRETKGLEFDAVVLVEPAAIAEGAGGVSDLYVAMTRPTQRLVVLHVRDLPEGF</sequence>
<dbReference type="InterPro" id="IPR027417">
    <property type="entry name" value="P-loop_NTPase"/>
</dbReference>
<evidence type="ECO:0000259" key="6">
    <source>
        <dbReference type="PROSITE" id="PS51198"/>
    </source>
</evidence>
<dbReference type="GO" id="GO:0003677">
    <property type="term" value="F:DNA binding"/>
    <property type="evidence" value="ECO:0007669"/>
    <property type="project" value="InterPro"/>
</dbReference>
<dbReference type="RefSeq" id="WP_182614649.1">
    <property type="nucleotide sequence ID" value="NZ_BAAATF010000002.1"/>
</dbReference>
<reference evidence="7 8" key="1">
    <citation type="submission" date="2020-07" db="EMBL/GenBank/DDBJ databases">
        <title>Sequencing the genomes of 1000 actinobacteria strains.</title>
        <authorList>
            <person name="Klenk H.-P."/>
        </authorList>
    </citation>
    <scope>NUCLEOTIDE SEQUENCE [LARGE SCALE GENOMIC DNA]</scope>
    <source>
        <strain evidence="7 8">DSM 44121</strain>
    </source>
</reference>
<dbReference type="AlphaFoldDB" id="A0A7W3J681"/>
<dbReference type="Gene3D" id="3.40.50.300">
    <property type="entry name" value="P-loop containing nucleotide triphosphate hydrolases"/>
    <property type="match status" value="3"/>
</dbReference>
<dbReference type="PANTHER" id="PTHR11070:SF45">
    <property type="entry name" value="DNA 3'-5' HELICASE"/>
    <property type="match status" value="1"/>
</dbReference>
<evidence type="ECO:0000313" key="8">
    <source>
        <dbReference type="Proteomes" id="UP000540568"/>
    </source>
</evidence>
<evidence type="ECO:0000256" key="5">
    <source>
        <dbReference type="PROSITE-ProRule" id="PRU00560"/>
    </source>
</evidence>
<dbReference type="GO" id="GO:0005524">
    <property type="term" value="F:ATP binding"/>
    <property type="evidence" value="ECO:0007669"/>
    <property type="project" value="UniProtKB-UniRule"/>
</dbReference>
<dbReference type="PROSITE" id="PS51198">
    <property type="entry name" value="UVRD_HELICASE_ATP_BIND"/>
    <property type="match status" value="1"/>
</dbReference>
<dbReference type="PANTHER" id="PTHR11070">
    <property type="entry name" value="UVRD / RECB / PCRA DNA HELICASE FAMILY MEMBER"/>
    <property type="match status" value="1"/>
</dbReference>
<dbReference type="GO" id="GO:0000725">
    <property type="term" value="P:recombinational repair"/>
    <property type="evidence" value="ECO:0007669"/>
    <property type="project" value="TreeGrafter"/>
</dbReference>
<feature type="binding site" evidence="5">
    <location>
        <begin position="205"/>
        <end position="212"/>
    </location>
    <ligand>
        <name>ATP</name>
        <dbReference type="ChEBI" id="CHEBI:30616"/>
    </ligand>
</feature>
<evidence type="ECO:0000256" key="4">
    <source>
        <dbReference type="ARBA" id="ARBA00022840"/>
    </source>
</evidence>
<dbReference type="SUPFAM" id="SSF52540">
    <property type="entry name" value="P-loop containing nucleoside triphosphate hydrolases"/>
    <property type="match status" value="1"/>
</dbReference>
<dbReference type="Proteomes" id="UP000540568">
    <property type="component" value="Unassembled WGS sequence"/>
</dbReference>
<keyword evidence="1 5" id="KW-0547">Nucleotide-binding</keyword>
<evidence type="ECO:0000256" key="2">
    <source>
        <dbReference type="ARBA" id="ARBA00022801"/>
    </source>
</evidence>
<comment type="caution">
    <text evidence="7">The sequence shown here is derived from an EMBL/GenBank/DDBJ whole genome shotgun (WGS) entry which is preliminary data.</text>
</comment>
<dbReference type="GO" id="GO:0016787">
    <property type="term" value="F:hydrolase activity"/>
    <property type="evidence" value="ECO:0007669"/>
    <property type="project" value="UniProtKB-UniRule"/>
</dbReference>
<dbReference type="EMBL" id="JACGWV010000001">
    <property type="protein sequence ID" value="MBA8807007.1"/>
    <property type="molecule type" value="Genomic_DNA"/>
</dbReference>
<gene>
    <name evidence="7" type="ORF">FHX71_000949</name>
</gene>
<proteinExistence type="predicted"/>
<keyword evidence="3 5" id="KW-0347">Helicase</keyword>
<evidence type="ECO:0000313" key="7">
    <source>
        <dbReference type="EMBL" id="MBA8807007.1"/>
    </source>
</evidence>
<name>A0A7W3J681_9MICO</name>
<organism evidence="7 8">
    <name type="scientific">Promicromonospora sukumoe</name>
    <dbReference type="NCBI Taxonomy" id="88382"/>
    <lineage>
        <taxon>Bacteria</taxon>
        <taxon>Bacillati</taxon>
        <taxon>Actinomycetota</taxon>
        <taxon>Actinomycetes</taxon>
        <taxon>Micrococcales</taxon>
        <taxon>Promicromonosporaceae</taxon>
        <taxon>Promicromonospora</taxon>
    </lineage>
</organism>
<evidence type="ECO:0000256" key="3">
    <source>
        <dbReference type="ARBA" id="ARBA00022806"/>
    </source>
</evidence>
<evidence type="ECO:0000256" key="1">
    <source>
        <dbReference type="ARBA" id="ARBA00022741"/>
    </source>
</evidence>
<keyword evidence="8" id="KW-1185">Reference proteome</keyword>
<dbReference type="GO" id="GO:0043138">
    <property type="term" value="F:3'-5' DNA helicase activity"/>
    <property type="evidence" value="ECO:0007669"/>
    <property type="project" value="TreeGrafter"/>
</dbReference>
<dbReference type="InterPro" id="IPR000212">
    <property type="entry name" value="DNA_helicase_UvrD/REP"/>
</dbReference>
<keyword evidence="2 5" id="KW-0378">Hydrolase</keyword>
<protein>
    <submittedName>
        <fullName evidence="7">DNA helicase IV</fullName>
    </submittedName>
</protein>
<dbReference type="GO" id="GO:0005829">
    <property type="term" value="C:cytosol"/>
    <property type="evidence" value="ECO:0007669"/>
    <property type="project" value="TreeGrafter"/>
</dbReference>